<evidence type="ECO:0000256" key="7">
    <source>
        <dbReference type="ARBA" id="ARBA00023139"/>
    </source>
</evidence>
<keyword evidence="5" id="KW-0574">Periplasm</keyword>
<evidence type="ECO:0000256" key="9">
    <source>
        <dbReference type="SAM" id="SignalP"/>
    </source>
</evidence>
<accession>A0A5D3KPJ3</accession>
<comment type="subcellular location">
    <subcellularLocation>
        <location evidence="1">Periplasm</location>
    </subcellularLocation>
</comment>
<dbReference type="Gene3D" id="3.40.190.10">
    <property type="entry name" value="Periplasmic binding protein-like II"/>
    <property type="match status" value="1"/>
</dbReference>
<evidence type="ECO:0000256" key="4">
    <source>
        <dbReference type="ARBA" id="ARBA00022729"/>
    </source>
</evidence>
<dbReference type="PANTHER" id="PTHR43649">
    <property type="entry name" value="ARABINOSE-BINDING PROTEIN-RELATED"/>
    <property type="match status" value="1"/>
</dbReference>
<dbReference type="InterPro" id="IPR050490">
    <property type="entry name" value="Bact_solute-bd_prot1"/>
</dbReference>
<sequence length="465" mass="51924">MRVGLSKTLNGWAVAATLLLSSFAASPAAHAEEKLVIWWNKGFYSAEEDALLQAIHKFEAKTGVKVELSQYATQDIIPKTVAALDSGTVPDVAYADTFNFQSVGKWAAEGKLEDLGSVLTPLKDQFDKTALETVMLQNEQTKIKGYYAFPVKQATLHLHYWKDMLEEGGLKESDIPKDWKGFWSFWCDKAQPAVRKASGKRVYGIGLPMGVDSSDSLIGFLTFAEAYNVVMVDDSGKLLLDDPKVKAGLVSALRDYTDIYKKGCVPSSATSWKDADNNVAFHNKTTVMTFNPTISIPGKWLDDSTNQTLTAEQRDEARKNYEERIRTLPWPSKPDGSPMHTRASVVVGVVFQQAKNKARAKEFVQFLLQDENLQPYVEGALGRWFPVKTAAVKSTFWNGDEHRKILRDQFAAGVGGYEMTRNYKFTTVNNENVWAKATIRVVLDKVPPEQAVDEMIDRIKKIVSD</sequence>
<evidence type="ECO:0000256" key="1">
    <source>
        <dbReference type="ARBA" id="ARBA00004418"/>
    </source>
</evidence>
<evidence type="ECO:0000313" key="10">
    <source>
        <dbReference type="EMBL" id="TYL93882.1"/>
    </source>
</evidence>
<dbReference type="OrthoDB" id="8871943at2"/>
<keyword evidence="7" id="KW-0564">Palmitate</keyword>
<dbReference type="AlphaFoldDB" id="A0A5D3KPJ3"/>
<keyword evidence="6" id="KW-0472">Membrane</keyword>
<keyword evidence="11" id="KW-1185">Reference proteome</keyword>
<keyword evidence="8" id="KW-0449">Lipoprotein</keyword>
<dbReference type="Proteomes" id="UP000324758">
    <property type="component" value="Unassembled WGS sequence"/>
</dbReference>
<feature type="chain" id="PRO_5022758116" evidence="9">
    <location>
        <begin position="32"/>
        <end position="465"/>
    </location>
</feature>
<evidence type="ECO:0000256" key="2">
    <source>
        <dbReference type="ARBA" id="ARBA00008520"/>
    </source>
</evidence>
<keyword evidence="4 9" id="KW-0732">Signal</keyword>
<dbReference type="PANTHER" id="PTHR43649:SF33">
    <property type="entry name" value="POLYGALACTURONAN_RHAMNOGALACTURONAN-BINDING PROTEIN YTCQ"/>
    <property type="match status" value="1"/>
</dbReference>
<dbReference type="EMBL" id="VSSS01000030">
    <property type="protein sequence ID" value="TYL93882.1"/>
    <property type="molecule type" value="Genomic_DNA"/>
</dbReference>
<evidence type="ECO:0000256" key="6">
    <source>
        <dbReference type="ARBA" id="ARBA00023136"/>
    </source>
</evidence>
<reference evidence="10 11" key="1">
    <citation type="submission" date="2019-08" db="EMBL/GenBank/DDBJ databases">
        <title>Bradyrhizobium hipponensis sp. nov., a rhizobium isolated from a Lupinus angustifolius root nodule in Tunisia.</title>
        <authorList>
            <person name="Off K."/>
            <person name="Rejili M."/>
            <person name="Mars M."/>
            <person name="Brachmann A."/>
            <person name="Marin M."/>
        </authorList>
    </citation>
    <scope>NUCLEOTIDE SEQUENCE [LARGE SCALE GENOMIC DNA]</scope>
    <source>
        <strain evidence="10 11">CTAW71</strain>
    </source>
</reference>
<dbReference type="RefSeq" id="WP_148773664.1">
    <property type="nucleotide sequence ID" value="NZ_VSSS01000030.1"/>
</dbReference>
<feature type="signal peptide" evidence="9">
    <location>
        <begin position="1"/>
        <end position="31"/>
    </location>
</feature>
<name>A0A5D3KPJ3_9BRAD</name>
<gene>
    <name evidence="10" type="ORF">FXB40_18700</name>
</gene>
<dbReference type="GO" id="GO:0042597">
    <property type="term" value="C:periplasmic space"/>
    <property type="evidence" value="ECO:0007669"/>
    <property type="project" value="UniProtKB-SubCell"/>
</dbReference>
<comment type="similarity">
    <text evidence="2">Belongs to the bacterial solute-binding protein 1 family.</text>
</comment>
<protein>
    <submittedName>
        <fullName evidence="10">Carbohydrate ABC transporter substrate-binding protein</fullName>
    </submittedName>
</protein>
<evidence type="ECO:0000256" key="5">
    <source>
        <dbReference type="ARBA" id="ARBA00022764"/>
    </source>
</evidence>
<comment type="caution">
    <text evidence="10">The sequence shown here is derived from an EMBL/GenBank/DDBJ whole genome shotgun (WGS) entry which is preliminary data.</text>
</comment>
<dbReference type="Pfam" id="PF13416">
    <property type="entry name" value="SBP_bac_8"/>
    <property type="match status" value="1"/>
</dbReference>
<dbReference type="InterPro" id="IPR006059">
    <property type="entry name" value="SBP"/>
</dbReference>
<evidence type="ECO:0000313" key="11">
    <source>
        <dbReference type="Proteomes" id="UP000324758"/>
    </source>
</evidence>
<dbReference type="SUPFAM" id="SSF53850">
    <property type="entry name" value="Periplasmic binding protein-like II"/>
    <property type="match status" value="1"/>
</dbReference>
<proteinExistence type="inferred from homology"/>
<evidence type="ECO:0000256" key="3">
    <source>
        <dbReference type="ARBA" id="ARBA00022475"/>
    </source>
</evidence>
<evidence type="ECO:0000256" key="8">
    <source>
        <dbReference type="ARBA" id="ARBA00023288"/>
    </source>
</evidence>
<keyword evidence="3" id="KW-1003">Cell membrane</keyword>
<organism evidence="10 11">
    <name type="scientific">Bradyrhizobium rifense</name>
    <dbReference type="NCBI Taxonomy" id="515499"/>
    <lineage>
        <taxon>Bacteria</taxon>
        <taxon>Pseudomonadati</taxon>
        <taxon>Pseudomonadota</taxon>
        <taxon>Alphaproteobacteria</taxon>
        <taxon>Hyphomicrobiales</taxon>
        <taxon>Nitrobacteraceae</taxon>
        <taxon>Bradyrhizobium</taxon>
    </lineage>
</organism>